<proteinExistence type="predicted"/>
<reference evidence="1" key="1">
    <citation type="submission" date="2018-05" db="EMBL/GenBank/DDBJ databases">
        <authorList>
            <person name="Lanie J.A."/>
            <person name="Ng W.-L."/>
            <person name="Kazmierczak K.M."/>
            <person name="Andrzejewski T.M."/>
            <person name="Davidsen T.M."/>
            <person name="Wayne K.J."/>
            <person name="Tettelin H."/>
            <person name="Glass J.I."/>
            <person name="Rusch D."/>
            <person name="Podicherti R."/>
            <person name="Tsui H.-C.T."/>
            <person name="Winkler M.E."/>
        </authorList>
    </citation>
    <scope>NUCLEOTIDE SEQUENCE</scope>
</reference>
<dbReference type="EMBL" id="UINC01177226">
    <property type="protein sequence ID" value="SVD84750.1"/>
    <property type="molecule type" value="Genomic_DNA"/>
</dbReference>
<protein>
    <recommendedName>
        <fullName evidence="2">Death domain-containing protein</fullName>
    </recommendedName>
</protein>
<accession>A0A382YNV7</accession>
<name>A0A382YNV7_9ZZZZ</name>
<sequence>MIVLLEDAEAWSLMMLVSAIAIDNAGISEDATEAIRLWRSEHQEESEKL</sequence>
<feature type="non-terminal residue" evidence="1">
    <location>
        <position position="49"/>
    </location>
</feature>
<dbReference type="AlphaFoldDB" id="A0A382YNV7"/>
<gene>
    <name evidence="1" type="ORF">METZ01_LOCUS437604</name>
</gene>
<evidence type="ECO:0008006" key="2">
    <source>
        <dbReference type="Google" id="ProtNLM"/>
    </source>
</evidence>
<organism evidence="1">
    <name type="scientific">marine metagenome</name>
    <dbReference type="NCBI Taxonomy" id="408172"/>
    <lineage>
        <taxon>unclassified sequences</taxon>
        <taxon>metagenomes</taxon>
        <taxon>ecological metagenomes</taxon>
    </lineage>
</organism>
<evidence type="ECO:0000313" key="1">
    <source>
        <dbReference type="EMBL" id="SVD84750.1"/>
    </source>
</evidence>